<dbReference type="GO" id="GO:0020037">
    <property type="term" value="F:heme binding"/>
    <property type="evidence" value="ECO:0007669"/>
    <property type="project" value="InterPro"/>
</dbReference>
<evidence type="ECO:0000259" key="1">
    <source>
        <dbReference type="Pfam" id="PF07700"/>
    </source>
</evidence>
<organism evidence="2 3">
    <name type="scientific">Photobacterium angustum</name>
    <dbReference type="NCBI Taxonomy" id="661"/>
    <lineage>
        <taxon>Bacteria</taxon>
        <taxon>Pseudomonadati</taxon>
        <taxon>Pseudomonadota</taxon>
        <taxon>Gammaproteobacteria</taxon>
        <taxon>Vibrionales</taxon>
        <taxon>Vibrionaceae</taxon>
        <taxon>Photobacterium</taxon>
    </lineage>
</organism>
<dbReference type="AlphaFoldDB" id="A0A2S7VKJ9"/>
<feature type="domain" description="Heme NO-binding" evidence="1">
    <location>
        <begin position="2"/>
        <end position="158"/>
    </location>
</feature>
<evidence type="ECO:0000313" key="3">
    <source>
        <dbReference type="Proteomes" id="UP000238730"/>
    </source>
</evidence>
<sequence>MKGIIFTEFLDIVERTFDLEVCQSMLDMADDPGVYTSVGSYEHQRLVKLIICLHKVTGVSPENLQQTFGRAVFPRLLTLLPNYDFTDSNTFDFIRSVESYIHQEVKKLYPDTTPPRFEFSNETETTLTMDYHSARCMGYVCLGLLEGCADYFEQHLDIVLEPTTSKNSVRFHLSLSDN</sequence>
<name>A0A2S7VKJ9_PHOAN</name>
<dbReference type="Gene3D" id="3.90.1520.10">
    <property type="entry name" value="H-NOX domain"/>
    <property type="match status" value="1"/>
</dbReference>
<comment type="caution">
    <text evidence="2">The sequence shown here is derived from an EMBL/GenBank/DDBJ whole genome shotgun (WGS) entry which is preliminary data.</text>
</comment>
<accession>A0A2S7VKJ9</accession>
<dbReference type="InterPro" id="IPR011644">
    <property type="entry name" value="Heme_NO-bd"/>
</dbReference>
<dbReference type="Pfam" id="PF07700">
    <property type="entry name" value="HNOB"/>
    <property type="match status" value="1"/>
</dbReference>
<gene>
    <name evidence="2" type="ORF">BTO08_20840</name>
</gene>
<dbReference type="InterPro" id="IPR038158">
    <property type="entry name" value="H-NOX_domain_sf"/>
</dbReference>
<proteinExistence type="predicted"/>
<evidence type="ECO:0000313" key="2">
    <source>
        <dbReference type="EMBL" id="PQJ62676.1"/>
    </source>
</evidence>
<dbReference type="RefSeq" id="WP_005364648.1">
    <property type="nucleotide sequence ID" value="NZ_JAKJTG010000014.1"/>
</dbReference>
<dbReference type="SUPFAM" id="SSF111126">
    <property type="entry name" value="Ligand-binding domain in the NO signalling and Golgi transport"/>
    <property type="match status" value="1"/>
</dbReference>
<dbReference type="EMBL" id="MSCJ01000003">
    <property type="protein sequence ID" value="PQJ62676.1"/>
    <property type="molecule type" value="Genomic_DNA"/>
</dbReference>
<reference evidence="2 3" key="1">
    <citation type="submission" date="2016-12" db="EMBL/GenBank/DDBJ databases">
        <title>Diversity of luminous bacteria.</title>
        <authorList>
            <person name="Yoshizawa S."/>
            <person name="Kogure K."/>
        </authorList>
    </citation>
    <scope>NUCLEOTIDE SEQUENCE [LARGE SCALE GENOMIC DNA]</scope>
    <source>
        <strain evidence="2 3">LC1-200</strain>
    </source>
</reference>
<dbReference type="Proteomes" id="UP000238730">
    <property type="component" value="Unassembled WGS sequence"/>
</dbReference>
<protein>
    <submittedName>
        <fullName evidence="2">Guanylate cyclase</fullName>
    </submittedName>
</protein>
<dbReference type="InterPro" id="IPR024096">
    <property type="entry name" value="NO_sig/Golgi_transp_ligand-bd"/>
</dbReference>
<dbReference type="OrthoDB" id="7266652at2"/>